<organism evidence="2 3">
    <name type="scientific">Aureobasidium subglaciale (strain EXF-2481)</name>
    <name type="common">Aureobasidium pullulans var. subglaciale</name>
    <dbReference type="NCBI Taxonomy" id="1043005"/>
    <lineage>
        <taxon>Eukaryota</taxon>
        <taxon>Fungi</taxon>
        <taxon>Dikarya</taxon>
        <taxon>Ascomycota</taxon>
        <taxon>Pezizomycotina</taxon>
        <taxon>Dothideomycetes</taxon>
        <taxon>Dothideomycetidae</taxon>
        <taxon>Dothideales</taxon>
        <taxon>Saccotheciaceae</taxon>
        <taxon>Aureobasidium</taxon>
    </lineage>
</organism>
<gene>
    <name evidence="2" type="ORF">AUEXF2481DRAFT_39417</name>
</gene>
<dbReference type="RefSeq" id="XP_013344190.1">
    <property type="nucleotide sequence ID" value="XM_013488736.1"/>
</dbReference>
<feature type="region of interest" description="Disordered" evidence="1">
    <location>
        <begin position="60"/>
        <end position="97"/>
    </location>
</feature>
<dbReference type="InParanoid" id="A0A074YNA1"/>
<sequence length="97" mass="10842">MNIGSTRCRQATWLPEDHLKSMSSEADSRRLSQLTDRPTLHEFLASDRATITTFLIGHRDPYRPSQMATTSPHQRAKPKLIPEAGSSMHPTTSAKPT</sequence>
<evidence type="ECO:0000256" key="1">
    <source>
        <dbReference type="SAM" id="MobiDB-lite"/>
    </source>
</evidence>
<dbReference type="AlphaFoldDB" id="A0A074YNA1"/>
<dbReference type="GeneID" id="25366364"/>
<feature type="compositionally biased region" description="Polar residues" evidence="1">
    <location>
        <begin position="88"/>
        <end position="97"/>
    </location>
</feature>
<keyword evidence="3" id="KW-1185">Reference proteome</keyword>
<dbReference type="EMBL" id="KL584758">
    <property type="protein sequence ID" value="KEQ95572.1"/>
    <property type="molecule type" value="Genomic_DNA"/>
</dbReference>
<reference evidence="2 3" key="1">
    <citation type="journal article" date="2014" name="BMC Genomics">
        <title>Genome sequencing of four Aureobasidium pullulans varieties: biotechnological potential, stress tolerance, and description of new species.</title>
        <authorList>
            <person name="Gostin Ar C."/>
            <person name="Ohm R.A."/>
            <person name="Kogej T."/>
            <person name="Sonjak S."/>
            <person name="Turk M."/>
            <person name="Zajc J."/>
            <person name="Zalar P."/>
            <person name="Grube M."/>
            <person name="Sun H."/>
            <person name="Han J."/>
            <person name="Sharma A."/>
            <person name="Chiniquy J."/>
            <person name="Ngan C.Y."/>
            <person name="Lipzen A."/>
            <person name="Barry K."/>
            <person name="Grigoriev I.V."/>
            <person name="Gunde-Cimerman N."/>
        </authorList>
    </citation>
    <scope>NUCLEOTIDE SEQUENCE [LARGE SCALE GENOMIC DNA]</scope>
    <source>
        <strain evidence="2 3">EXF-2481</strain>
    </source>
</reference>
<evidence type="ECO:0000313" key="2">
    <source>
        <dbReference type="EMBL" id="KEQ95572.1"/>
    </source>
</evidence>
<name>A0A074YNA1_AURSE</name>
<dbReference type="Proteomes" id="UP000030641">
    <property type="component" value="Unassembled WGS sequence"/>
</dbReference>
<protein>
    <submittedName>
        <fullName evidence="2">Uncharacterized protein</fullName>
    </submittedName>
</protein>
<accession>A0A074YNA1</accession>
<proteinExistence type="predicted"/>
<evidence type="ECO:0000313" key="3">
    <source>
        <dbReference type="Proteomes" id="UP000030641"/>
    </source>
</evidence>
<dbReference type="HOGENOM" id="CLU_2346352_0_0_1"/>